<evidence type="ECO:0000256" key="10">
    <source>
        <dbReference type="RuleBase" id="RU003657"/>
    </source>
</evidence>
<dbReference type="SUPFAM" id="SSF51366">
    <property type="entry name" value="Ribulose-phoshate binding barrel"/>
    <property type="match status" value="1"/>
</dbReference>
<keyword evidence="8 9" id="KW-0413">Isomerase</keyword>
<dbReference type="EC" id="5.3.1.16" evidence="9 11"/>
<dbReference type="CDD" id="cd04732">
    <property type="entry name" value="HisA"/>
    <property type="match status" value="1"/>
</dbReference>
<gene>
    <name evidence="9 12" type="primary">hisA</name>
    <name evidence="12" type="ORF">ACFONP_11160</name>
</gene>
<comment type="caution">
    <text evidence="12">The sequence shown here is derived from an EMBL/GenBank/DDBJ whole genome shotgun (WGS) entry which is preliminary data.</text>
</comment>
<evidence type="ECO:0000313" key="12">
    <source>
        <dbReference type="EMBL" id="MFC3303291.1"/>
    </source>
</evidence>
<dbReference type="InterPro" id="IPR006063">
    <property type="entry name" value="HisA_bact_arch"/>
</dbReference>
<evidence type="ECO:0000256" key="8">
    <source>
        <dbReference type="ARBA" id="ARBA00023235"/>
    </source>
</evidence>
<dbReference type="InterPro" id="IPR023016">
    <property type="entry name" value="HisA/PriA"/>
</dbReference>
<sequence length="244" mass="26112">MTGFQLWPAIDLKEGKAVRLLRGDMNTAKTYADDPAQQAWTFRDAGFDRLHIVDLDGAFAGKPANAEAVERILRETDATVQLGGGIRDLQTAERWLKLGVTRVILGTAAVKNPEFARQAAEEFPNRVVIGLDAKDGFVATEGWDEASQVTAEEVAKRFEDAPVAAIVYTDIARDGALEGPNIEATRALARTTPIPIIASGGISCAEDITALSECYNDGVIGTIIGKALYEGRVTPLGAREAVKA</sequence>
<comment type="catalytic activity">
    <reaction evidence="1 9 11">
        <text>1-(5-phospho-beta-D-ribosyl)-5-[(5-phospho-beta-D-ribosylamino)methylideneamino]imidazole-4-carboxamide = 5-[(5-phospho-1-deoxy-D-ribulos-1-ylimino)methylamino]-1-(5-phospho-beta-D-ribosyl)imidazole-4-carboxamide</text>
        <dbReference type="Rhea" id="RHEA:15469"/>
        <dbReference type="ChEBI" id="CHEBI:58435"/>
        <dbReference type="ChEBI" id="CHEBI:58525"/>
        <dbReference type="EC" id="5.3.1.16"/>
    </reaction>
</comment>
<dbReference type="InterPro" id="IPR013785">
    <property type="entry name" value="Aldolase_TIM"/>
</dbReference>
<dbReference type="HAMAP" id="MF_01014">
    <property type="entry name" value="HisA"/>
    <property type="match status" value="1"/>
</dbReference>
<comment type="similarity">
    <text evidence="4 9 10">Belongs to the HisA/HisF family.</text>
</comment>
<keyword evidence="13" id="KW-1185">Reference proteome</keyword>
<dbReference type="Pfam" id="PF00977">
    <property type="entry name" value="His_biosynth"/>
    <property type="match status" value="1"/>
</dbReference>
<dbReference type="RefSeq" id="WP_189575720.1">
    <property type="nucleotide sequence ID" value="NZ_BMXU01000002.1"/>
</dbReference>
<reference evidence="13" key="1">
    <citation type="journal article" date="2019" name="Int. J. Syst. Evol. Microbiol.">
        <title>The Global Catalogue of Microorganisms (GCM) 10K type strain sequencing project: providing services to taxonomists for standard genome sequencing and annotation.</title>
        <authorList>
            <consortium name="The Broad Institute Genomics Platform"/>
            <consortium name="The Broad Institute Genome Sequencing Center for Infectious Disease"/>
            <person name="Wu L."/>
            <person name="Ma J."/>
        </authorList>
    </citation>
    <scope>NUCLEOTIDE SEQUENCE [LARGE SCALE GENOMIC DNA]</scope>
    <source>
        <strain evidence="13">KCTC 22245</strain>
    </source>
</reference>
<comment type="pathway">
    <text evidence="3 9 11">Amino-acid biosynthesis; L-histidine biosynthesis; L-histidine from 5-phospho-alpha-D-ribose 1-diphosphate: step 4/9.</text>
</comment>
<evidence type="ECO:0000313" key="13">
    <source>
        <dbReference type="Proteomes" id="UP001595607"/>
    </source>
</evidence>
<keyword evidence="7 9" id="KW-0368">Histidine biosynthesis</keyword>
<dbReference type="EMBL" id="JBHRVA010000003">
    <property type="protein sequence ID" value="MFC3303291.1"/>
    <property type="molecule type" value="Genomic_DNA"/>
</dbReference>
<dbReference type="Proteomes" id="UP001595607">
    <property type="component" value="Unassembled WGS sequence"/>
</dbReference>
<keyword evidence="5 9" id="KW-0963">Cytoplasm</keyword>
<dbReference type="NCBIfam" id="NF010112">
    <property type="entry name" value="PRK13585.1"/>
    <property type="match status" value="1"/>
</dbReference>
<dbReference type="PANTHER" id="PTHR43090">
    <property type="entry name" value="1-(5-PHOSPHORIBOSYL)-5-[(5-PHOSPHORIBOSYLAMINO)METHYLIDENEAMINO] IMIDAZOLE-4-CARBOXAMIDE ISOMERASE"/>
    <property type="match status" value="1"/>
</dbReference>
<evidence type="ECO:0000256" key="11">
    <source>
        <dbReference type="RuleBase" id="RU003658"/>
    </source>
</evidence>
<accession>A0ABV7MGA3</accession>
<dbReference type="Gene3D" id="3.20.20.70">
    <property type="entry name" value="Aldolase class I"/>
    <property type="match status" value="1"/>
</dbReference>
<evidence type="ECO:0000256" key="4">
    <source>
        <dbReference type="ARBA" id="ARBA00009667"/>
    </source>
</evidence>
<dbReference type="GO" id="GO:0003949">
    <property type="term" value="F:1-(5-phosphoribosyl)-5-[(5-phosphoribosylamino)methylideneamino]imidazole-4-carboxamide isomerase activity"/>
    <property type="evidence" value="ECO:0007669"/>
    <property type="project" value="UniProtKB-EC"/>
</dbReference>
<keyword evidence="6 9" id="KW-0028">Amino-acid biosynthesis</keyword>
<evidence type="ECO:0000256" key="3">
    <source>
        <dbReference type="ARBA" id="ARBA00005133"/>
    </source>
</evidence>
<evidence type="ECO:0000256" key="7">
    <source>
        <dbReference type="ARBA" id="ARBA00023102"/>
    </source>
</evidence>
<evidence type="ECO:0000256" key="2">
    <source>
        <dbReference type="ARBA" id="ARBA00004496"/>
    </source>
</evidence>
<dbReference type="InterPro" id="IPR006062">
    <property type="entry name" value="His_biosynth"/>
</dbReference>
<evidence type="ECO:0000256" key="6">
    <source>
        <dbReference type="ARBA" id="ARBA00022605"/>
    </source>
</evidence>
<evidence type="ECO:0000256" key="1">
    <source>
        <dbReference type="ARBA" id="ARBA00000901"/>
    </source>
</evidence>
<comment type="subcellular location">
    <subcellularLocation>
        <location evidence="2 9 11">Cytoplasm</location>
    </subcellularLocation>
</comment>
<evidence type="ECO:0000256" key="5">
    <source>
        <dbReference type="ARBA" id="ARBA00022490"/>
    </source>
</evidence>
<proteinExistence type="inferred from homology"/>
<dbReference type="PANTHER" id="PTHR43090:SF2">
    <property type="entry name" value="1-(5-PHOSPHORIBOSYL)-5-[(5-PHOSPHORIBOSYLAMINO)METHYLIDENEAMINO] IMIDAZOLE-4-CARBOXAMIDE ISOMERASE"/>
    <property type="match status" value="1"/>
</dbReference>
<name>A0ABV7MGA3_9PROT</name>
<evidence type="ECO:0000256" key="9">
    <source>
        <dbReference type="HAMAP-Rule" id="MF_01014"/>
    </source>
</evidence>
<protein>
    <recommendedName>
        <fullName evidence="9 11">1-(5-phosphoribosyl)-5-[(5-phosphoribosylamino)methylideneamino] imidazole-4-carboxamide isomerase</fullName>
        <ecNumber evidence="9 11">5.3.1.16</ecNumber>
    </recommendedName>
    <alternativeName>
        <fullName evidence="9">Phosphoribosylformimino-5-aminoimidazole carboxamide ribotide isomerase</fullName>
    </alternativeName>
</protein>
<dbReference type="NCBIfam" id="TIGR00007">
    <property type="entry name" value="1-(5-phosphoribosyl)-5-[(5-phosphoribosylamino)methylideneamino]imidazole-4-carboxamide isomerase"/>
    <property type="match status" value="1"/>
</dbReference>
<feature type="active site" description="Proton donor" evidence="9">
    <location>
        <position position="132"/>
    </location>
</feature>
<feature type="active site" description="Proton acceptor" evidence="9">
    <location>
        <position position="11"/>
    </location>
</feature>
<dbReference type="InterPro" id="IPR044524">
    <property type="entry name" value="Isoase_HisA-like"/>
</dbReference>
<organism evidence="12 13">
    <name type="scientific">Parvularcula lutaonensis</name>
    <dbReference type="NCBI Taxonomy" id="491923"/>
    <lineage>
        <taxon>Bacteria</taxon>
        <taxon>Pseudomonadati</taxon>
        <taxon>Pseudomonadota</taxon>
        <taxon>Alphaproteobacteria</taxon>
        <taxon>Parvularculales</taxon>
        <taxon>Parvularculaceae</taxon>
        <taxon>Parvularcula</taxon>
    </lineage>
</organism>
<dbReference type="InterPro" id="IPR011060">
    <property type="entry name" value="RibuloseP-bd_barrel"/>
</dbReference>